<comment type="caution">
    <text evidence="1">The sequence shown here is derived from an EMBL/GenBank/DDBJ whole genome shotgun (WGS) entry which is preliminary data.</text>
</comment>
<dbReference type="NCBIfam" id="NF038110">
    <property type="entry name" value="Lys_methyl_FliB"/>
    <property type="match status" value="1"/>
</dbReference>
<keyword evidence="1" id="KW-0282">Flagellum</keyword>
<name>A0A0F5MNH7_9RICK</name>
<protein>
    <submittedName>
        <fullName evidence="1">Flagellar biosynthetic protein FliU</fullName>
    </submittedName>
</protein>
<dbReference type="Proteomes" id="UP000033358">
    <property type="component" value="Unassembled WGS sequence"/>
</dbReference>
<sequence length="378" mass="42369">MTYKIKQSKIVTSFKCIGAECSNNCCQNWQMQLDVTRANNYLKDPLLSDSITKKDNQYVMKHDANNYCVKLESGRCGVHAKYGENFLGDACYFYPRIVRKLGNQNIMSATLSCPEVTRILLENEAGYELEDTDIARIPIVCKDYLPAELTEDAALLIHNYFIEHILQSQDKDSVSLLSEIITVSKSLDSIAKSSWIDAVPFLLETASTRIIPAKIEANDPFNIINALMLVIHSSKLNNNILNEVLATIAESLEITIDQKNLTIQYGPNSIELYGKLMNDSLGEGALRKYLYAQIASNLFPFAGLGASLYNKISIISLKFVTIRLALACHNKSDEVKVIHSISRLYDHLQSDELLTSIFNDLNWANESRLLGLVRALAI</sequence>
<dbReference type="AlphaFoldDB" id="A0A0F5MNH7"/>
<keyword evidence="1" id="KW-0966">Cell projection</keyword>
<reference evidence="1 2" key="1">
    <citation type="submission" date="2015-02" db="EMBL/GenBank/DDBJ databases">
        <title>Single cell genomics of a rare environmental alphaproteobacterium provides unique insights into Rickettsiaceae evolution.</title>
        <authorList>
            <person name="Martijn J."/>
            <person name="Schulz F."/>
            <person name="Zaremba-Niedzwiedzka K."/>
            <person name="Viklund J."/>
            <person name="Stepanauskas R."/>
            <person name="Andersson S.G.E."/>
            <person name="Horn M."/>
            <person name="Guy L."/>
            <person name="Ettema T.J.G."/>
        </authorList>
    </citation>
    <scope>NUCLEOTIDE SEQUENCE [LARGE SCALE GENOMIC DNA]</scope>
    <source>
        <strain evidence="1 2">SCGC AAA041-L04</strain>
    </source>
</reference>
<dbReference type="EMBL" id="JYHA01000087">
    <property type="protein sequence ID" value="KKB96373.1"/>
    <property type="molecule type" value="Genomic_DNA"/>
</dbReference>
<keyword evidence="1" id="KW-0969">Cilium</keyword>
<gene>
    <name evidence="1" type="primary">fliU</name>
    <name evidence="1" type="ORF">SZ25_00523</name>
</gene>
<proteinExistence type="predicted"/>
<keyword evidence="2" id="KW-1185">Reference proteome</keyword>
<organism evidence="1 2">
    <name type="scientific">Candidatus Arcanibacter lacustris</name>
    <dbReference type="NCBI Taxonomy" id="1607817"/>
    <lineage>
        <taxon>Bacteria</taxon>
        <taxon>Pseudomonadati</taxon>
        <taxon>Pseudomonadota</taxon>
        <taxon>Alphaproteobacteria</taxon>
        <taxon>Rickettsiales</taxon>
        <taxon>Candidatus Arcanibacter</taxon>
    </lineage>
</organism>
<evidence type="ECO:0000313" key="1">
    <source>
        <dbReference type="EMBL" id="KKB96373.1"/>
    </source>
</evidence>
<accession>A0A0F5MNH7</accession>
<evidence type="ECO:0000313" key="2">
    <source>
        <dbReference type="Proteomes" id="UP000033358"/>
    </source>
</evidence>